<feature type="domain" description="EGF-like" evidence="10">
    <location>
        <begin position="657"/>
        <end position="693"/>
    </location>
</feature>
<feature type="domain" description="EGF-like" evidence="10">
    <location>
        <begin position="770"/>
        <end position="806"/>
    </location>
</feature>
<evidence type="ECO:0000256" key="5">
    <source>
        <dbReference type="ARBA" id="ARBA00023180"/>
    </source>
</evidence>
<dbReference type="GO" id="GO:0016318">
    <property type="term" value="P:ommatidial rotation"/>
    <property type="evidence" value="ECO:0007669"/>
    <property type="project" value="UniProtKB-ARBA"/>
</dbReference>
<feature type="compositionally biased region" description="Polar residues" evidence="7">
    <location>
        <begin position="115"/>
        <end position="160"/>
    </location>
</feature>
<keyword evidence="8" id="KW-0472">Membrane</keyword>
<dbReference type="SMART" id="SM00179">
    <property type="entry name" value="EGF_CA"/>
    <property type="match status" value="6"/>
</dbReference>
<keyword evidence="4 6" id="KW-1015">Disulfide bond</keyword>
<dbReference type="PROSITE" id="PS00022">
    <property type="entry name" value="EGF_1"/>
    <property type="match status" value="6"/>
</dbReference>
<feature type="compositionally biased region" description="Polar residues" evidence="7">
    <location>
        <begin position="66"/>
        <end position="77"/>
    </location>
</feature>
<dbReference type="FunFam" id="2.10.25.10:FF:000472">
    <property type="entry name" value="Uncharacterized protein, isoform A"/>
    <property type="match status" value="1"/>
</dbReference>
<dbReference type="KEGG" id="hazt:108681697"/>
<dbReference type="InterPro" id="IPR001881">
    <property type="entry name" value="EGF-like_Ca-bd_dom"/>
</dbReference>
<feature type="region of interest" description="Disordered" evidence="7">
    <location>
        <begin position="715"/>
        <end position="767"/>
    </location>
</feature>
<feature type="domain" description="EGF-like" evidence="10">
    <location>
        <begin position="614"/>
        <end position="655"/>
    </location>
</feature>
<name>A0A8B7PLH2_HYAAZ</name>
<dbReference type="PROSITE" id="PS50026">
    <property type="entry name" value="EGF_3"/>
    <property type="match status" value="7"/>
</dbReference>
<dbReference type="FunFam" id="2.10.25.10:FF:000012">
    <property type="entry name" value="Delta-like protein"/>
    <property type="match status" value="1"/>
</dbReference>
<feature type="region of interest" description="Disordered" evidence="7">
    <location>
        <begin position="377"/>
        <end position="462"/>
    </location>
</feature>
<feature type="disulfide bond" evidence="6">
    <location>
        <begin position="774"/>
        <end position="784"/>
    </location>
</feature>
<evidence type="ECO:0000313" key="11">
    <source>
        <dbReference type="Proteomes" id="UP000694843"/>
    </source>
</evidence>
<protein>
    <submittedName>
        <fullName evidence="12">Protein HEG homolog 1 isoform X1</fullName>
    </submittedName>
</protein>
<dbReference type="PANTHER" id="PTHR24049">
    <property type="entry name" value="CRUMBS FAMILY MEMBER"/>
    <property type="match status" value="1"/>
</dbReference>
<keyword evidence="11" id="KW-1185">Reference proteome</keyword>
<feature type="disulfide bond" evidence="6">
    <location>
        <begin position="912"/>
        <end position="921"/>
    </location>
</feature>
<feature type="disulfide bond" evidence="6">
    <location>
        <begin position="893"/>
        <end position="910"/>
    </location>
</feature>
<feature type="domain" description="EGF-like" evidence="10">
    <location>
        <begin position="884"/>
        <end position="922"/>
    </location>
</feature>
<feature type="domain" description="EGF-like" evidence="10">
    <location>
        <begin position="846"/>
        <end position="882"/>
    </location>
</feature>
<dbReference type="GO" id="GO:0048056">
    <property type="term" value="P:R3/R4 cell differentiation"/>
    <property type="evidence" value="ECO:0007669"/>
    <property type="project" value="UniProtKB-ARBA"/>
</dbReference>
<evidence type="ECO:0000256" key="3">
    <source>
        <dbReference type="ARBA" id="ARBA00022737"/>
    </source>
</evidence>
<feature type="disulfide bond" evidence="6">
    <location>
        <begin position="683"/>
        <end position="692"/>
    </location>
</feature>
<dbReference type="OrthoDB" id="283575at2759"/>
<feature type="compositionally biased region" description="Low complexity" evidence="7">
    <location>
        <begin position="432"/>
        <end position="443"/>
    </location>
</feature>
<dbReference type="GO" id="GO:0050769">
    <property type="term" value="P:positive regulation of neurogenesis"/>
    <property type="evidence" value="ECO:0007669"/>
    <property type="project" value="UniProtKB-ARBA"/>
</dbReference>
<feature type="region of interest" description="Disordered" evidence="7">
    <location>
        <begin position="272"/>
        <end position="299"/>
    </location>
</feature>
<reference evidence="12" key="1">
    <citation type="submission" date="2025-08" db="UniProtKB">
        <authorList>
            <consortium name="RefSeq"/>
        </authorList>
    </citation>
    <scope>IDENTIFICATION</scope>
    <source>
        <tissue evidence="12">Whole organism</tissue>
    </source>
</reference>
<dbReference type="InterPro" id="IPR018097">
    <property type="entry name" value="EGF_Ca-bd_CS"/>
</dbReference>
<evidence type="ECO:0000256" key="1">
    <source>
        <dbReference type="ARBA" id="ARBA00022536"/>
    </source>
</evidence>
<dbReference type="PROSITE" id="PS01186">
    <property type="entry name" value="EGF_2"/>
    <property type="match status" value="5"/>
</dbReference>
<keyword evidence="5" id="KW-0325">Glycoprotein</keyword>
<dbReference type="Proteomes" id="UP000694843">
    <property type="component" value="Unplaced"/>
</dbReference>
<feature type="disulfide bond" evidence="6">
    <location>
        <begin position="834"/>
        <end position="843"/>
    </location>
</feature>
<evidence type="ECO:0000259" key="10">
    <source>
        <dbReference type="PROSITE" id="PS50026"/>
    </source>
</evidence>
<feature type="compositionally biased region" description="Basic and acidic residues" evidence="7">
    <location>
        <begin position="333"/>
        <end position="344"/>
    </location>
</feature>
<dbReference type="Pfam" id="PF12661">
    <property type="entry name" value="hEGF"/>
    <property type="match status" value="1"/>
</dbReference>
<dbReference type="PROSITE" id="PS00010">
    <property type="entry name" value="ASX_HYDROXYL"/>
    <property type="match status" value="2"/>
</dbReference>
<feature type="region of interest" description="Disordered" evidence="7">
    <location>
        <begin position="333"/>
        <end position="359"/>
    </location>
</feature>
<dbReference type="InterPro" id="IPR051022">
    <property type="entry name" value="Notch_Cell-Fate_Det"/>
</dbReference>
<evidence type="ECO:0000256" key="6">
    <source>
        <dbReference type="PROSITE-ProRule" id="PRU00076"/>
    </source>
</evidence>
<feature type="compositionally biased region" description="Polar residues" evidence="7">
    <location>
        <begin position="414"/>
        <end position="426"/>
    </location>
</feature>
<dbReference type="FunFam" id="2.10.25.10:FF:000095">
    <property type="entry name" value="Notch, isoform B"/>
    <property type="match status" value="1"/>
</dbReference>
<feature type="disulfide bond" evidence="6">
    <location>
        <begin position="645"/>
        <end position="654"/>
    </location>
</feature>
<evidence type="ECO:0000256" key="4">
    <source>
        <dbReference type="ARBA" id="ARBA00023157"/>
    </source>
</evidence>
<gene>
    <name evidence="12" type="primary">LOC108681697</name>
</gene>
<dbReference type="InterPro" id="IPR000152">
    <property type="entry name" value="EGF-type_Asp/Asn_hydroxyl_site"/>
</dbReference>
<keyword evidence="8" id="KW-1133">Transmembrane helix</keyword>
<dbReference type="InterPro" id="IPR000742">
    <property type="entry name" value="EGF"/>
</dbReference>
<dbReference type="CDD" id="cd00054">
    <property type="entry name" value="EGF_CA"/>
    <property type="match status" value="5"/>
</dbReference>
<dbReference type="Gene3D" id="2.10.25.10">
    <property type="entry name" value="Laminin"/>
    <property type="match status" value="5"/>
</dbReference>
<dbReference type="Pfam" id="PF00008">
    <property type="entry name" value="EGF"/>
    <property type="match status" value="4"/>
</dbReference>
<feature type="compositionally biased region" description="Low complexity" evidence="7">
    <location>
        <begin position="272"/>
        <end position="287"/>
    </location>
</feature>
<dbReference type="PROSITE" id="PS01187">
    <property type="entry name" value="EGF_CA"/>
    <property type="match status" value="1"/>
</dbReference>
<dbReference type="SMART" id="SM00181">
    <property type="entry name" value="EGF"/>
    <property type="match status" value="7"/>
</dbReference>
<feature type="domain" description="EGF-like" evidence="10">
    <location>
        <begin position="808"/>
        <end position="844"/>
    </location>
</feature>
<accession>A0A8B7PLH2</accession>
<feature type="transmembrane region" description="Helical" evidence="8">
    <location>
        <begin position="961"/>
        <end position="982"/>
    </location>
</feature>
<evidence type="ECO:0000256" key="7">
    <source>
        <dbReference type="SAM" id="MobiDB-lite"/>
    </source>
</evidence>
<dbReference type="AlphaFoldDB" id="A0A8B7PLH2"/>
<sequence length="1069" mass="116342">MTPNHQNTKTIIKMSLLAVFVLLLLVEKSEVVSANSVPSSTNFKYRPQPPPFSPSLERLIQDLKSNKISGKENSSLPSFEGSDRKAIDPPSKIFLDSIRKKPAPQNAADKGKLTRLSNSASIVNHSESPATREQQPIATTQPSIAGDSSSNSKASLNGDNVSTQRSVFVFDNPFDSERENCPPPLEPGHLRWRKGNNFVTASLPHLQASESCRPPVKCSFSTTVHRRVFVQDGDTLQVVLQITDEPPDLTPHLTQPTATKNEQFISPLVYESVSTKSSSEPKSQQPLQRLTPSDEEHESLKSMTTVLMPTMTPSTITSSFNYNKTDTRSSVHYSLKKEALPQDKADEEETTDELKNEISGASKQKAALALLSQANKAKAAMPDGKPSKLLTRLQPVTSEEKSGRRDEPLGVSAPSFSKISAPSHKQTPGLEPSAPSLQSAPSPNKNSGALANETSPDTRTPVRLQTVAASSESLIRRQKRAPQILMTHTESDDKIADAANSQMALPRISSLTLWKVSVSEWVSCSTREGGQVAQSGPEGIATLTPHDLQPGTTYFIGRSSWSSSECFKLQVTVRSAECGEGSLCSGKGTCHANSSMEHFQCACCPDYMGSHCEELDACHSQPCLNDGICVDIQEGHDGNTFQCLCPYGYRGRVCEHPSNLCESAPCKNGGSCEGNHSVYSCSCSPGWSGPQCSQPVPTLAAATLDQLQQQDRFYLKPHPDYGNQPEQEPDFERPTPTQSSQADEEQQSVSLHPEIPSSETFESSHDSEEETESCEARPCVHGVCIDTPTQSFRCFCQPGFGGNRCEFEYDECSSNPCYNGGTCIDHIGTYQCLCSQGYYGNRCQAKVDMCRPDPCPQSRVCLDKGNSYSCECLAGLPEDDCGPHTKVCDSNPCQNGGTCWSMAETWSFFCACRPGFTGGMCEELQVLETVGSMGTLDPPLLHDDQPAPPLSTLPFGDVHNVYVAATVLSCALLIFAVVVGACHCRVNRTYRKCLVAMPCAGRDQTPCSLRRARHNNLLEKARRERNSVLRLDADCDGSSLPMTSPGASSADNIFYNMDMCDNQELPLIK</sequence>
<evidence type="ECO:0000256" key="9">
    <source>
        <dbReference type="SAM" id="SignalP"/>
    </source>
</evidence>
<dbReference type="GeneID" id="108681697"/>
<dbReference type="SUPFAM" id="SSF57196">
    <property type="entry name" value="EGF/Laminin"/>
    <property type="match status" value="7"/>
</dbReference>
<feature type="chain" id="PRO_5034990284" evidence="9">
    <location>
        <begin position="35"/>
        <end position="1069"/>
    </location>
</feature>
<feature type="signal peptide" evidence="9">
    <location>
        <begin position="1"/>
        <end position="34"/>
    </location>
</feature>
<feature type="compositionally biased region" description="Basic and acidic residues" evidence="7">
    <location>
        <begin position="398"/>
        <end position="408"/>
    </location>
</feature>
<feature type="region of interest" description="Disordered" evidence="7">
    <location>
        <begin position="65"/>
        <end position="160"/>
    </location>
</feature>
<dbReference type="GO" id="GO:0005509">
    <property type="term" value="F:calcium ion binding"/>
    <property type="evidence" value="ECO:0007669"/>
    <property type="project" value="InterPro"/>
</dbReference>
<feature type="disulfide bond" evidence="6">
    <location>
        <begin position="872"/>
        <end position="881"/>
    </location>
</feature>
<keyword evidence="1 6" id="KW-0245">EGF-like domain</keyword>
<feature type="disulfide bond" evidence="6">
    <location>
        <begin position="796"/>
        <end position="805"/>
    </location>
</feature>
<keyword evidence="8" id="KW-0812">Transmembrane</keyword>
<dbReference type="InterPro" id="IPR013032">
    <property type="entry name" value="EGF-like_CS"/>
</dbReference>
<evidence type="ECO:0000313" key="12">
    <source>
        <dbReference type="RefSeq" id="XP_018026246.1"/>
    </source>
</evidence>
<keyword evidence="3" id="KW-0677">Repeat</keyword>
<feature type="region of interest" description="Disordered" evidence="7">
    <location>
        <begin position="36"/>
        <end position="55"/>
    </location>
</feature>
<evidence type="ECO:0000256" key="8">
    <source>
        <dbReference type="SAM" id="Phobius"/>
    </source>
</evidence>
<organism evidence="11 12">
    <name type="scientific">Hyalella azteca</name>
    <name type="common">Amphipod</name>
    <dbReference type="NCBI Taxonomy" id="294128"/>
    <lineage>
        <taxon>Eukaryota</taxon>
        <taxon>Metazoa</taxon>
        <taxon>Ecdysozoa</taxon>
        <taxon>Arthropoda</taxon>
        <taxon>Crustacea</taxon>
        <taxon>Multicrustacea</taxon>
        <taxon>Malacostraca</taxon>
        <taxon>Eumalacostraca</taxon>
        <taxon>Peracarida</taxon>
        <taxon>Amphipoda</taxon>
        <taxon>Senticaudata</taxon>
        <taxon>Talitrida</taxon>
        <taxon>Talitroidea</taxon>
        <taxon>Hyalellidae</taxon>
        <taxon>Hyalella</taxon>
    </lineage>
</organism>
<dbReference type="RefSeq" id="XP_018026246.1">
    <property type="nucleotide sequence ID" value="XM_018170757.2"/>
</dbReference>
<keyword evidence="2 9" id="KW-0732">Signal</keyword>
<feature type="disulfide bond" evidence="6">
    <location>
        <begin position="584"/>
        <end position="601"/>
    </location>
</feature>
<proteinExistence type="predicted"/>
<feature type="disulfide bond" evidence="6">
    <location>
        <begin position="603"/>
        <end position="612"/>
    </location>
</feature>
<comment type="caution">
    <text evidence="6">Lacks conserved residue(s) required for the propagation of feature annotation.</text>
</comment>
<feature type="compositionally biased region" description="Polar residues" evidence="7">
    <location>
        <begin position="444"/>
        <end position="458"/>
    </location>
</feature>
<dbReference type="CTD" id="33361"/>
<feature type="domain" description="EGF-like" evidence="10">
    <location>
        <begin position="574"/>
        <end position="613"/>
    </location>
</feature>
<evidence type="ECO:0000256" key="2">
    <source>
        <dbReference type="ARBA" id="ARBA00022729"/>
    </source>
</evidence>